<keyword evidence="2" id="KW-1185">Reference proteome</keyword>
<organism evidence="1 2">
    <name type="scientific">Stagnimonas aquatica</name>
    <dbReference type="NCBI Taxonomy" id="2689987"/>
    <lineage>
        <taxon>Bacteria</taxon>
        <taxon>Pseudomonadati</taxon>
        <taxon>Pseudomonadota</taxon>
        <taxon>Gammaproteobacteria</taxon>
        <taxon>Nevskiales</taxon>
        <taxon>Nevskiaceae</taxon>
        <taxon>Stagnimonas</taxon>
    </lineage>
</organism>
<dbReference type="AlphaFoldDB" id="A0A3N0V8Y8"/>
<dbReference type="InParanoid" id="A0A3N0V8Y8"/>
<proteinExistence type="predicted"/>
<gene>
    <name evidence="1" type="ORF">ED208_11655</name>
</gene>
<sequence>MTTVDANDLPALSGIRSAQALFAGLSPPASLSGCWRAEFVGPGWLRRLAPLGMRVSPLYGWRGKRFDAEGQGLNLVRRRGRIQGLIPMSQEARASRLDGRPVLASRYAAAAPWLLRGVADEFRQLRPDCLLGLMTIDRPGLRGLALPFLLHRVADESSLA</sequence>
<dbReference type="RefSeq" id="WP_123212083.1">
    <property type="nucleotide sequence ID" value="NZ_RJVO01000005.1"/>
</dbReference>
<protein>
    <recommendedName>
        <fullName evidence="3">DUF4334 domain-containing protein</fullName>
    </recommendedName>
</protein>
<comment type="caution">
    <text evidence="1">The sequence shown here is derived from an EMBL/GenBank/DDBJ whole genome shotgun (WGS) entry which is preliminary data.</text>
</comment>
<evidence type="ECO:0000313" key="1">
    <source>
        <dbReference type="EMBL" id="ROH89061.1"/>
    </source>
</evidence>
<dbReference type="Proteomes" id="UP000282106">
    <property type="component" value="Unassembled WGS sequence"/>
</dbReference>
<dbReference type="EMBL" id="RJVO01000005">
    <property type="protein sequence ID" value="ROH89061.1"/>
    <property type="molecule type" value="Genomic_DNA"/>
</dbReference>
<evidence type="ECO:0000313" key="2">
    <source>
        <dbReference type="Proteomes" id="UP000282106"/>
    </source>
</evidence>
<name>A0A3N0V8Y8_9GAMM</name>
<accession>A0A3N0V8Y8</accession>
<reference evidence="1 2" key="1">
    <citation type="submission" date="2018-10" db="EMBL/GenBank/DDBJ databases">
        <authorList>
            <person name="Chen W.-M."/>
        </authorList>
    </citation>
    <scope>NUCLEOTIDE SEQUENCE [LARGE SCALE GENOMIC DNA]</scope>
    <source>
        <strain evidence="1 2">THS-13</strain>
    </source>
</reference>
<evidence type="ECO:0008006" key="3">
    <source>
        <dbReference type="Google" id="ProtNLM"/>
    </source>
</evidence>